<dbReference type="InterPro" id="IPR010342">
    <property type="entry name" value="DUF938"/>
</dbReference>
<dbReference type="PANTHER" id="PTHR20974:SF0">
    <property type="entry name" value="UPF0585 PROTEIN CG18661"/>
    <property type="match status" value="1"/>
</dbReference>
<dbReference type="InterPro" id="IPR029063">
    <property type="entry name" value="SAM-dependent_MTases_sf"/>
</dbReference>
<dbReference type="RefSeq" id="WP_380595851.1">
    <property type="nucleotide sequence ID" value="NZ_JBHSDU010000003.1"/>
</dbReference>
<evidence type="ECO:0000313" key="1">
    <source>
        <dbReference type="EMBL" id="MFC4308768.1"/>
    </source>
</evidence>
<gene>
    <name evidence="1" type="ORF">ACFPN2_06710</name>
</gene>
<protein>
    <submittedName>
        <fullName evidence="1">DUF938 domain-containing protein</fullName>
    </submittedName>
</protein>
<dbReference type="Proteomes" id="UP001595904">
    <property type="component" value="Unassembled WGS sequence"/>
</dbReference>
<evidence type="ECO:0000313" key="2">
    <source>
        <dbReference type="Proteomes" id="UP001595904"/>
    </source>
</evidence>
<reference evidence="2" key="1">
    <citation type="journal article" date="2019" name="Int. J. Syst. Evol. Microbiol.">
        <title>The Global Catalogue of Microorganisms (GCM) 10K type strain sequencing project: providing services to taxonomists for standard genome sequencing and annotation.</title>
        <authorList>
            <consortium name="The Broad Institute Genomics Platform"/>
            <consortium name="The Broad Institute Genome Sequencing Center for Infectious Disease"/>
            <person name="Wu L."/>
            <person name="Ma J."/>
        </authorList>
    </citation>
    <scope>NUCLEOTIDE SEQUENCE [LARGE SCALE GENOMIC DNA]</scope>
    <source>
        <strain evidence="2">CGMCC 1.10759</strain>
    </source>
</reference>
<dbReference type="SUPFAM" id="SSF53335">
    <property type="entry name" value="S-adenosyl-L-methionine-dependent methyltransferases"/>
    <property type="match status" value="1"/>
</dbReference>
<name>A0ABV8SQD6_9GAMM</name>
<dbReference type="PANTHER" id="PTHR20974">
    <property type="entry name" value="UPF0585 PROTEIN CG18661"/>
    <property type="match status" value="1"/>
</dbReference>
<accession>A0ABV8SQD6</accession>
<proteinExistence type="predicted"/>
<sequence>MTSSKPFAPACERNQGPILEVLRQYFRDRRRVLEIGSGTGQHAVHFAPAFPNAVWQTSDVAENLPGIRMWLNEAASSNLPAPLTLDVTGNWPHASFDAIFSANSLHIMPWSAVEQFFAGVGRVLEPGGILAVYGPFNYHGTYTSDSNREFDGWLKQRSALSAIRDFEAVDGLAQGIACQLVKDHTMPANNRLLVWRRQIPAPTRSDA</sequence>
<dbReference type="EMBL" id="JBHSDU010000003">
    <property type="protein sequence ID" value="MFC4308768.1"/>
    <property type="molecule type" value="Genomic_DNA"/>
</dbReference>
<keyword evidence="2" id="KW-1185">Reference proteome</keyword>
<dbReference type="Pfam" id="PF06080">
    <property type="entry name" value="DUF938"/>
    <property type="match status" value="1"/>
</dbReference>
<dbReference type="Gene3D" id="3.40.50.150">
    <property type="entry name" value="Vaccinia Virus protein VP39"/>
    <property type="match status" value="1"/>
</dbReference>
<comment type="caution">
    <text evidence="1">The sequence shown here is derived from an EMBL/GenBank/DDBJ whole genome shotgun (WGS) entry which is preliminary data.</text>
</comment>
<dbReference type="CDD" id="cd02440">
    <property type="entry name" value="AdoMet_MTases"/>
    <property type="match status" value="1"/>
</dbReference>
<organism evidence="1 2">
    <name type="scientific">Steroidobacter flavus</name>
    <dbReference type="NCBI Taxonomy" id="1842136"/>
    <lineage>
        <taxon>Bacteria</taxon>
        <taxon>Pseudomonadati</taxon>
        <taxon>Pseudomonadota</taxon>
        <taxon>Gammaproteobacteria</taxon>
        <taxon>Steroidobacterales</taxon>
        <taxon>Steroidobacteraceae</taxon>
        <taxon>Steroidobacter</taxon>
    </lineage>
</organism>